<dbReference type="RefSeq" id="XP_020134474.1">
    <property type="nucleotide sequence ID" value="XM_020274145.1"/>
</dbReference>
<evidence type="ECO:0000259" key="2">
    <source>
        <dbReference type="PROSITE" id="PS50206"/>
    </source>
</evidence>
<dbReference type="AlphaFoldDB" id="A0A1J9SEM8"/>
<gene>
    <name evidence="3" type="ORF">BKCO1_3000243</name>
</gene>
<evidence type="ECO:0000256" key="1">
    <source>
        <dbReference type="SAM" id="MobiDB-lite"/>
    </source>
</evidence>
<dbReference type="EMBL" id="MNUE01000003">
    <property type="protein sequence ID" value="OJD38863.1"/>
    <property type="molecule type" value="Genomic_DNA"/>
</dbReference>
<dbReference type="GO" id="GO:0005634">
    <property type="term" value="C:nucleus"/>
    <property type="evidence" value="ECO:0007669"/>
    <property type="project" value="TreeGrafter"/>
</dbReference>
<dbReference type="Proteomes" id="UP000183809">
    <property type="component" value="Unassembled WGS sequence"/>
</dbReference>
<dbReference type="GO" id="GO:0005737">
    <property type="term" value="C:cytoplasm"/>
    <property type="evidence" value="ECO:0007669"/>
    <property type="project" value="TreeGrafter"/>
</dbReference>
<protein>
    <submittedName>
        <fullName evidence="3">Arsenate reductase</fullName>
    </submittedName>
</protein>
<dbReference type="OrthoDB" id="8300214at2759"/>
<reference evidence="3 4" key="1">
    <citation type="submission" date="2016-10" db="EMBL/GenBank/DDBJ databases">
        <title>Proteomics and genomics reveal pathogen-plant mechanisms compatible with a hemibiotrophic lifestyle of Diplodia corticola.</title>
        <authorList>
            <person name="Fernandes I."/>
            <person name="De Jonge R."/>
            <person name="Van De Peer Y."/>
            <person name="Devreese B."/>
            <person name="Alves A."/>
            <person name="Esteves A.C."/>
        </authorList>
    </citation>
    <scope>NUCLEOTIDE SEQUENCE [LARGE SCALE GENOMIC DNA]</scope>
    <source>
        <strain evidence="3 4">CBS 112549</strain>
    </source>
</reference>
<feature type="domain" description="Rhodanese" evidence="2">
    <location>
        <begin position="49"/>
        <end position="149"/>
    </location>
</feature>
<dbReference type="InterPro" id="IPR036873">
    <property type="entry name" value="Rhodanese-like_dom_sf"/>
</dbReference>
<comment type="caution">
    <text evidence="3">The sequence shown here is derived from an EMBL/GenBank/DDBJ whole genome shotgun (WGS) entry which is preliminary data.</text>
</comment>
<dbReference type="PROSITE" id="PS50206">
    <property type="entry name" value="RHODANESE_3"/>
    <property type="match status" value="1"/>
</dbReference>
<dbReference type="GeneID" id="31014406"/>
<proteinExistence type="predicted"/>
<keyword evidence="4" id="KW-1185">Reference proteome</keyword>
<dbReference type="SUPFAM" id="SSF52821">
    <property type="entry name" value="Rhodanese/Cell cycle control phosphatase"/>
    <property type="match status" value="1"/>
</dbReference>
<dbReference type="STRING" id="236234.A0A1J9SEM8"/>
<sequence length="159" mass="17467">MASEDQKAADSTAADQAPWHAAYPEPRTTDLKRITKEALLDRMKNNEKSGRNFVLVDVRRTDFEGGTIEGAINLPAHSLYVTIPTHYAIFKAAGIAEVIFWCGSSSGRGPRSAGWFADHIKSQGDSEMQSVVLDGGIKGWARGGPEYVSRMCEYDATKW</sequence>
<dbReference type="PANTHER" id="PTHR10828:SF50">
    <property type="entry name" value="REDUCTASE (ARC2), PUTATIVE (AFU_ORTHOLOGUE AFUA_6G13400)-RELATED"/>
    <property type="match status" value="1"/>
</dbReference>
<organism evidence="3 4">
    <name type="scientific">Diplodia corticola</name>
    <dbReference type="NCBI Taxonomy" id="236234"/>
    <lineage>
        <taxon>Eukaryota</taxon>
        <taxon>Fungi</taxon>
        <taxon>Dikarya</taxon>
        <taxon>Ascomycota</taxon>
        <taxon>Pezizomycotina</taxon>
        <taxon>Dothideomycetes</taxon>
        <taxon>Dothideomycetes incertae sedis</taxon>
        <taxon>Botryosphaeriales</taxon>
        <taxon>Botryosphaeriaceae</taxon>
        <taxon>Diplodia</taxon>
    </lineage>
</organism>
<name>A0A1J9SEM8_9PEZI</name>
<dbReference type="Pfam" id="PF00581">
    <property type="entry name" value="Rhodanese"/>
    <property type="match status" value="1"/>
</dbReference>
<evidence type="ECO:0000313" key="4">
    <source>
        <dbReference type="Proteomes" id="UP000183809"/>
    </source>
</evidence>
<dbReference type="InterPro" id="IPR001763">
    <property type="entry name" value="Rhodanese-like_dom"/>
</dbReference>
<accession>A0A1J9SEM8</accession>
<evidence type="ECO:0000313" key="3">
    <source>
        <dbReference type="EMBL" id="OJD38863.1"/>
    </source>
</evidence>
<dbReference type="Gene3D" id="3.40.250.10">
    <property type="entry name" value="Rhodanese-like domain"/>
    <property type="match status" value="1"/>
</dbReference>
<dbReference type="PANTHER" id="PTHR10828">
    <property type="entry name" value="M-PHASE INDUCER PHOSPHATASE DUAL SPECIFICITY PHOSPHATASE CDC25"/>
    <property type="match status" value="1"/>
</dbReference>
<dbReference type="SMART" id="SM00450">
    <property type="entry name" value="RHOD"/>
    <property type="match status" value="1"/>
</dbReference>
<dbReference type="GO" id="GO:0004725">
    <property type="term" value="F:protein tyrosine phosphatase activity"/>
    <property type="evidence" value="ECO:0007669"/>
    <property type="project" value="TreeGrafter"/>
</dbReference>
<feature type="region of interest" description="Disordered" evidence="1">
    <location>
        <begin position="1"/>
        <end position="27"/>
    </location>
</feature>